<name>A0A813HGM5_POLGL</name>
<dbReference type="InterPro" id="IPR018247">
    <property type="entry name" value="EF_Hand_1_Ca_BS"/>
</dbReference>
<organism evidence="2 3">
    <name type="scientific">Polarella glacialis</name>
    <name type="common">Dinoflagellate</name>
    <dbReference type="NCBI Taxonomy" id="89957"/>
    <lineage>
        <taxon>Eukaryota</taxon>
        <taxon>Sar</taxon>
        <taxon>Alveolata</taxon>
        <taxon>Dinophyceae</taxon>
        <taxon>Suessiales</taxon>
        <taxon>Suessiaceae</taxon>
        <taxon>Polarella</taxon>
    </lineage>
</organism>
<dbReference type="InterPro" id="IPR002048">
    <property type="entry name" value="EF_hand_dom"/>
</dbReference>
<dbReference type="PROSITE" id="PS00018">
    <property type="entry name" value="EF_HAND_1"/>
    <property type="match status" value="1"/>
</dbReference>
<proteinExistence type="predicted"/>
<comment type="caution">
    <text evidence="2">The sequence shown here is derived from an EMBL/GenBank/DDBJ whole genome shotgun (WGS) entry which is preliminary data.</text>
</comment>
<gene>
    <name evidence="2" type="ORF">PGLA1383_LOCUS52249</name>
</gene>
<dbReference type="GO" id="GO:0005509">
    <property type="term" value="F:calcium ion binding"/>
    <property type="evidence" value="ECO:0007669"/>
    <property type="project" value="InterPro"/>
</dbReference>
<feature type="domain" description="EF-hand" evidence="1">
    <location>
        <begin position="353"/>
        <end position="388"/>
    </location>
</feature>
<accession>A0A813HGM5</accession>
<evidence type="ECO:0000313" key="2">
    <source>
        <dbReference type="EMBL" id="CAE8636844.1"/>
    </source>
</evidence>
<evidence type="ECO:0000313" key="3">
    <source>
        <dbReference type="Proteomes" id="UP000654075"/>
    </source>
</evidence>
<dbReference type="Proteomes" id="UP000654075">
    <property type="component" value="Unassembled WGS sequence"/>
</dbReference>
<keyword evidence="3" id="KW-1185">Reference proteome</keyword>
<dbReference type="EMBL" id="CAJNNV010031557">
    <property type="protein sequence ID" value="CAE8636844.1"/>
    <property type="molecule type" value="Genomic_DNA"/>
</dbReference>
<protein>
    <recommendedName>
        <fullName evidence="1">EF-hand domain-containing protein</fullName>
    </recommendedName>
</protein>
<evidence type="ECO:0000259" key="1">
    <source>
        <dbReference type="PROSITE" id="PS50222"/>
    </source>
</evidence>
<sequence>MYSWATSNSSGAASAYCNDSDYTFVWDANWVYGPYSCVFRPAHFLWEKRADGLFFTTSVSNTRSKCFDAPTATEDLACDAAFASASVSCSVGASYSGGTCCCHEKFYEFPAAVEHMTVGLDHAFTSLYASEISTGKAALPRTIIRKKGCKKTSHESGDVFTIPEGDYVEVPLQTILQMFDIDLDEEGCDQSGGRQTDYVDGKCAKARVTGLSIDLEVSYFNFDQSEVFVDGKTLCIIEVSPEITWTSVGNKIVANTKPRWARSGASPLRNAKESLNRYRYGIMVRIKGQEGQIGQFNLVNLLNILVKAAVMLGVSGTVATMVAKYLLGKKSEVYNSAINERLCFSRELARFSAQALVAKNCFAVLDRDGSGRVTEKELGVQLQDILAAEMDEHGVAACAKAIFNVLEDGSDVLGSAVKVAPSPEDEPGISVFDLIHVLQNDRLTWSDFKQYILADAKEEEKLQSEKTALS</sequence>
<dbReference type="PROSITE" id="PS50222">
    <property type="entry name" value="EF_HAND_2"/>
    <property type="match status" value="1"/>
</dbReference>
<reference evidence="2" key="1">
    <citation type="submission" date="2021-02" db="EMBL/GenBank/DDBJ databases">
        <authorList>
            <person name="Dougan E. K."/>
            <person name="Rhodes N."/>
            <person name="Thang M."/>
            <person name="Chan C."/>
        </authorList>
    </citation>
    <scope>NUCLEOTIDE SEQUENCE</scope>
</reference>
<dbReference type="AlphaFoldDB" id="A0A813HGM5"/>